<dbReference type="SUPFAM" id="SSF46689">
    <property type="entry name" value="Homeodomain-like"/>
    <property type="match status" value="1"/>
</dbReference>
<name>A0A975G7S4_9BACT</name>
<dbReference type="PANTHER" id="PTHR30146:SF24">
    <property type="entry name" value="XYLOSE OPERON REGULATORY PROTEIN"/>
    <property type="match status" value="1"/>
</dbReference>
<dbReference type="Pfam" id="PF13377">
    <property type="entry name" value="Peripla_BP_3"/>
    <property type="match status" value="1"/>
</dbReference>
<dbReference type="GO" id="GO:0000976">
    <property type="term" value="F:transcription cis-regulatory region binding"/>
    <property type="evidence" value="ECO:0007669"/>
    <property type="project" value="TreeGrafter"/>
</dbReference>
<dbReference type="Pfam" id="PF12833">
    <property type="entry name" value="HTH_18"/>
    <property type="match status" value="1"/>
</dbReference>
<dbReference type="InterPro" id="IPR009057">
    <property type="entry name" value="Homeodomain-like_sf"/>
</dbReference>
<dbReference type="SUPFAM" id="SSF53822">
    <property type="entry name" value="Periplasmic binding protein-like I"/>
    <property type="match status" value="1"/>
</dbReference>
<keyword evidence="2" id="KW-0238">DNA-binding</keyword>
<evidence type="ECO:0000313" key="6">
    <source>
        <dbReference type="Proteomes" id="UP000676169"/>
    </source>
</evidence>
<dbReference type="RefSeq" id="WP_211630455.1">
    <property type="nucleotide sequence ID" value="NZ_CP073100.1"/>
</dbReference>
<dbReference type="InterPro" id="IPR028082">
    <property type="entry name" value="Peripla_BP_I"/>
</dbReference>
<keyword evidence="6" id="KW-1185">Reference proteome</keyword>
<dbReference type="Gene3D" id="3.40.50.2300">
    <property type="match status" value="2"/>
</dbReference>
<evidence type="ECO:0000256" key="1">
    <source>
        <dbReference type="ARBA" id="ARBA00023015"/>
    </source>
</evidence>
<dbReference type="PROSITE" id="PS01124">
    <property type="entry name" value="HTH_ARAC_FAMILY_2"/>
    <property type="match status" value="1"/>
</dbReference>
<accession>A0A975G7S4</accession>
<proteinExistence type="predicted"/>
<organism evidence="5 6">
    <name type="scientific">Luteolibacter ambystomatis</name>
    <dbReference type="NCBI Taxonomy" id="2824561"/>
    <lineage>
        <taxon>Bacteria</taxon>
        <taxon>Pseudomonadati</taxon>
        <taxon>Verrucomicrobiota</taxon>
        <taxon>Verrucomicrobiia</taxon>
        <taxon>Verrucomicrobiales</taxon>
        <taxon>Verrucomicrobiaceae</taxon>
        <taxon>Luteolibacter</taxon>
    </lineage>
</organism>
<dbReference type="PROSITE" id="PS00041">
    <property type="entry name" value="HTH_ARAC_FAMILY_1"/>
    <property type="match status" value="1"/>
</dbReference>
<protein>
    <submittedName>
        <fullName evidence="5">XylR family transcriptional regulator</fullName>
    </submittedName>
</protein>
<feature type="domain" description="HTH araC/xylS-type" evidence="4">
    <location>
        <begin position="298"/>
        <end position="397"/>
    </location>
</feature>
<sequence length="397" mass="44395">MAAKLPDPATKPFFRVGVRLTDWAQGFGNRIFGGVLDFIRSGVQFELEFEQPSGGDIEPVKLDKHWDGDGLMVFRYTQEEAEAWKARGISVVNLSSEEPSKGPVFPRVTMDNQRCGRMAADHLLTLGLKHFAFWHDPNRVYSHERLEGFRQRLAEENLEVEVISIPSSTFPKNLRARQIEEMGKRQIGRLQPPCGLFAKDDITAVCAIRAARQCGLRIPQDIPVLGVSDDIVYCHATRPPISSLRFPGRAIGQAAAELLHRMMRGETVAPDTRIKVPSLGVVVRESTGHVELPDPIVSAALNLIRKADPKEPLTAEELGRRVGASREALRVRFREALGRTPKEEIDRIRAEHACELLKRTNATLQKIAADCGFNGSDEFCRFFKRVKGVTPGTWRNS</sequence>
<evidence type="ECO:0000259" key="4">
    <source>
        <dbReference type="PROSITE" id="PS01124"/>
    </source>
</evidence>
<gene>
    <name evidence="5" type="ORF">KBB96_15745</name>
</gene>
<dbReference type="CDD" id="cd01543">
    <property type="entry name" value="PBP1_XylR"/>
    <property type="match status" value="1"/>
</dbReference>
<keyword evidence="3" id="KW-0804">Transcription</keyword>
<dbReference type="Gene3D" id="1.10.10.60">
    <property type="entry name" value="Homeodomain-like"/>
    <property type="match status" value="2"/>
</dbReference>
<dbReference type="EMBL" id="CP073100">
    <property type="protein sequence ID" value="QUE50315.1"/>
    <property type="molecule type" value="Genomic_DNA"/>
</dbReference>
<dbReference type="InterPro" id="IPR046335">
    <property type="entry name" value="LacI/GalR-like_sensor"/>
</dbReference>
<reference evidence="5" key="1">
    <citation type="submission" date="2021-04" db="EMBL/GenBank/DDBJ databases">
        <title>Luteolibacter sp. 32A isolated from the skin of an Anderson's salamander (Ambystoma andersonii).</title>
        <authorList>
            <person name="Spergser J."/>
            <person name="Busse H.-J."/>
        </authorList>
    </citation>
    <scope>NUCLEOTIDE SEQUENCE</scope>
    <source>
        <strain evidence="5">32A</strain>
    </source>
</reference>
<evidence type="ECO:0000256" key="3">
    <source>
        <dbReference type="ARBA" id="ARBA00023163"/>
    </source>
</evidence>
<evidence type="ECO:0000313" key="5">
    <source>
        <dbReference type="EMBL" id="QUE50315.1"/>
    </source>
</evidence>
<evidence type="ECO:0000256" key="2">
    <source>
        <dbReference type="ARBA" id="ARBA00023125"/>
    </source>
</evidence>
<dbReference type="InterPro" id="IPR018060">
    <property type="entry name" value="HTH_AraC"/>
</dbReference>
<keyword evidence="1" id="KW-0805">Transcription regulation</keyword>
<dbReference type="PANTHER" id="PTHR30146">
    <property type="entry name" value="LACI-RELATED TRANSCRIPTIONAL REPRESSOR"/>
    <property type="match status" value="1"/>
</dbReference>
<dbReference type="SMART" id="SM00342">
    <property type="entry name" value="HTH_ARAC"/>
    <property type="match status" value="1"/>
</dbReference>
<dbReference type="GO" id="GO:0003700">
    <property type="term" value="F:DNA-binding transcription factor activity"/>
    <property type="evidence" value="ECO:0007669"/>
    <property type="project" value="InterPro"/>
</dbReference>
<dbReference type="KEGG" id="lamb:KBB96_15745"/>
<dbReference type="Proteomes" id="UP000676169">
    <property type="component" value="Chromosome"/>
</dbReference>
<dbReference type="AlphaFoldDB" id="A0A975G7S4"/>
<dbReference type="InterPro" id="IPR018062">
    <property type="entry name" value="HTH_AraC-typ_CS"/>
</dbReference>